<feature type="transmembrane region" description="Helical" evidence="1">
    <location>
        <begin position="38"/>
        <end position="58"/>
    </location>
</feature>
<feature type="transmembrane region" description="Helical" evidence="1">
    <location>
        <begin position="123"/>
        <end position="143"/>
    </location>
</feature>
<accession>H3NP76</accession>
<dbReference type="STRING" id="883114.HMPREF9709_01137"/>
<protein>
    <recommendedName>
        <fullName evidence="4">DUF340 domain-containing protein</fullName>
    </recommendedName>
</protein>
<comment type="caution">
    <text evidence="2">The sequence shown here is derived from an EMBL/GenBank/DDBJ whole genome shotgun (WGS) entry which is preliminary data.</text>
</comment>
<keyword evidence="1" id="KW-0812">Transmembrane</keyword>
<dbReference type="OrthoDB" id="6443879at2"/>
<dbReference type="HOGENOM" id="CLU_132472_1_0_9"/>
<gene>
    <name evidence="2" type="ORF">HMPREF9709_01137</name>
</gene>
<dbReference type="PATRIC" id="fig|883114.3.peg.1127"/>
<dbReference type="EMBL" id="AGEI01000022">
    <property type="protein sequence ID" value="EHR33538.1"/>
    <property type="molecule type" value="Genomic_DNA"/>
</dbReference>
<name>H3NP76_9FIRM</name>
<proteinExistence type="predicted"/>
<organism evidence="2 3">
    <name type="scientific">Helcococcus kunzii ATCC 51366</name>
    <dbReference type="NCBI Taxonomy" id="883114"/>
    <lineage>
        <taxon>Bacteria</taxon>
        <taxon>Bacillati</taxon>
        <taxon>Bacillota</taxon>
        <taxon>Tissierellia</taxon>
        <taxon>Tissierellales</taxon>
        <taxon>Peptoniphilaceae</taxon>
        <taxon>Helcococcus</taxon>
    </lineage>
</organism>
<feature type="transmembrane region" description="Helical" evidence="1">
    <location>
        <begin position="7"/>
        <end position="32"/>
    </location>
</feature>
<sequence>MHNIKRLLPVTLASIAFAIIISMVSNMVGYGFSFMESIPGMLILGGLALGGYLLSWIVPIKQMSTVLWISILAILIASPISPIADYVIAQVDKVSFMSVVTPILAYAGVVVGKDWASFKKVGVKGLVVALFVVAGTFLISSMLGDLFMKIF</sequence>
<evidence type="ECO:0000313" key="3">
    <source>
        <dbReference type="Proteomes" id="UP000004191"/>
    </source>
</evidence>
<dbReference type="GeneID" id="96999122"/>
<feature type="transmembrane region" description="Helical" evidence="1">
    <location>
        <begin position="65"/>
        <end position="88"/>
    </location>
</feature>
<evidence type="ECO:0000313" key="2">
    <source>
        <dbReference type="EMBL" id="EHR33538.1"/>
    </source>
</evidence>
<dbReference type="eggNOG" id="ENOG5031UAF">
    <property type="taxonomic scope" value="Bacteria"/>
</dbReference>
<feature type="transmembrane region" description="Helical" evidence="1">
    <location>
        <begin position="94"/>
        <end position="111"/>
    </location>
</feature>
<dbReference type="AlphaFoldDB" id="H3NP76"/>
<evidence type="ECO:0000256" key="1">
    <source>
        <dbReference type="SAM" id="Phobius"/>
    </source>
</evidence>
<dbReference type="RefSeq" id="WP_005398651.1">
    <property type="nucleotide sequence ID" value="NZ_JH601088.1"/>
</dbReference>
<evidence type="ECO:0008006" key="4">
    <source>
        <dbReference type="Google" id="ProtNLM"/>
    </source>
</evidence>
<keyword evidence="1" id="KW-0472">Membrane</keyword>
<dbReference type="Proteomes" id="UP000004191">
    <property type="component" value="Unassembled WGS sequence"/>
</dbReference>
<keyword evidence="1" id="KW-1133">Transmembrane helix</keyword>
<reference evidence="2 3" key="1">
    <citation type="submission" date="2012-01" db="EMBL/GenBank/DDBJ databases">
        <title>The Genome Sequence of Helcococcus kunzii ATCC 51366.</title>
        <authorList>
            <consortium name="The Broad Institute Genome Sequencing Platform"/>
            <person name="Earl A."/>
            <person name="Ward D."/>
            <person name="Feldgarden M."/>
            <person name="Gevers D."/>
            <person name="Huys G."/>
            <person name="Young S.K."/>
            <person name="Zeng Q."/>
            <person name="Gargeya S."/>
            <person name="Fitzgerald M."/>
            <person name="Haas B."/>
            <person name="Abouelleil A."/>
            <person name="Alvarado L."/>
            <person name="Arachchi H.M."/>
            <person name="Berlin A."/>
            <person name="Chapman S.B."/>
            <person name="Gearin G."/>
            <person name="Goldberg J."/>
            <person name="Griggs A."/>
            <person name="Gujja S."/>
            <person name="Hansen M."/>
            <person name="Heiman D."/>
            <person name="Howarth C."/>
            <person name="Larimer J."/>
            <person name="Lui A."/>
            <person name="MacDonald P.J.P."/>
            <person name="McCowen C."/>
            <person name="Montmayeur A."/>
            <person name="Murphy C."/>
            <person name="Neiman D."/>
            <person name="Pearson M."/>
            <person name="Priest M."/>
            <person name="Roberts A."/>
            <person name="Saif S."/>
            <person name="Shea T."/>
            <person name="Sisk P."/>
            <person name="Stolte C."/>
            <person name="Sykes S."/>
            <person name="Wortman J."/>
            <person name="Nusbaum C."/>
            <person name="Birren B."/>
        </authorList>
    </citation>
    <scope>NUCLEOTIDE SEQUENCE [LARGE SCALE GENOMIC DNA]</scope>
    <source>
        <strain evidence="2 3">ATCC 51366</strain>
    </source>
</reference>
<keyword evidence="3" id="KW-1185">Reference proteome</keyword>